<dbReference type="AlphaFoldDB" id="A0A0F8XEB9"/>
<proteinExistence type="predicted"/>
<dbReference type="SMART" id="SM00900">
    <property type="entry name" value="FMN_bind"/>
    <property type="match status" value="1"/>
</dbReference>
<reference evidence="2" key="1">
    <citation type="journal article" date="2015" name="Nature">
        <title>Complex archaea that bridge the gap between prokaryotes and eukaryotes.</title>
        <authorList>
            <person name="Spang A."/>
            <person name="Saw J.H."/>
            <person name="Jorgensen S.L."/>
            <person name="Zaremba-Niedzwiedzka K."/>
            <person name="Martijn J."/>
            <person name="Lind A.E."/>
            <person name="van Eijk R."/>
            <person name="Schleper C."/>
            <person name="Guy L."/>
            <person name="Ettema T.J."/>
        </authorList>
    </citation>
    <scope>NUCLEOTIDE SEQUENCE</scope>
</reference>
<name>A0A0F8XEB9_9ZZZZ</name>
<feature type="domain" description="FMN-binding" evidence="1">
    <location>
        <begin position="8"/>
        <end position="98"/>
    </location>
</feature>
<gene>
    <name evidence="2" type="ORF">LCGC14_2956430</name>
</gene>
<dbReference type="GO" id="GO:0010181">
    <property type="term" value="F:FMN binding"/>
    <property type="evidence" value="ECO:0007669"/>
    <property type="project" value="InterPro"/>
</dbReference>
<dbReference type="GO" id="GO:0016020">
    <property type="term" value="C:membrane"/>
    <property type="evidence" value="ECO:0007669"/>
    <property type="project" value="InterPro"/>
</dbReference>
<sequence length="127" mass="14089">AWVMEEIGKELPITIGVVVNQDSITQNSASQGHVEQVKILAFRESRGWEVRYSAFTAQYLDAKMTSEKKLDTHIDGITGATLSVRAVTKVATLALFYHQQVMSAQDKLLQSKLPKNKETSPLVTETP</sequence>
<evidence type="ECO:0000259" key="1">
    <source>
        <dbReference type="SMART" id="SM00900"/>
    </source>
</evidence>
<dbReference type="InterPro" id="IPR007329">
    <property type="entry name" value="FMN-bd"/>
</dbReference>
<dbReference type="Pfam" id="PF04205">
    <property type="entry name" value="FMN_bind"/>
    <property type="match status" value="1"/>
</dbReference>
<accession>A0A0F8XEB9</accession>
<protein>
    <recommendedName>
        <fullName evidence="1">FMN-binding domain-containing protein</fullName>
    </recommendedName>
</protein>
<organism evidence="2">
    <name type="scientific">marine sediment metagenome</name>
    <dbReference type="NCBI Taxonomy" id="412755"/>
    <lineage>
        <taxon>unclassified sequences</taxon>
        <taxon>metagenomes</taxon>
        <taxon>ecological metagenomes</taxon>
    </lineage>
</organism>
<evidence type="ECO:0000313" key="2">
    <source>
        <dbReference type="EMBL" id="KKK67203.1"/>
    </source>
</evidence>
<comment type="caution">
    <text evidence="2">The sequence shown here is derived from an EMBL/GenBank/DDBJ whole genome shotgun (WGS) entry which is preliminary data.</text>
</comment>
<dbReference type="EMBL" id="LAZR01059724">
    <property type="protein sequence ID" value="KKK67203.1"/>
    <property type="molecule type" value="Genomic_DNA"/>
</dbReference>
<feature type="non-terminal residue" evidence="2">
    <location>
        <position position="1"/>
    </location>
</feature>